<name>A0A6J6U9K5_9ZZZZ</name>
<dbReference type="AlphaFoldDB" id="A0A6J6U9K5"/>
<organism evidence="1">
    <name type="scientific">freshwater metagenome</name>
    <dbReference type="NCBI Taxonomy" id="449393"/>
    <lineage>
        <taxon>unclassified sequences</taxon>
        <taxon>metagenomes</taxon>
        <taxon>ecological metagenomes</taxon>
    </lineage>
</organism>
<reference evidence="1" key="1">
    <citation type="submission" date="2020-05" db="EMBL/GenBank/DDBJ databases">
        <authorList>
            <person name="Chiriac C."/>
            <person name="Salcher M."/>
            <person name="Ghai R."/>
            <person name="Kavagutti S V."/>
        </authorList>
    </citation>
    <scope>NUCLEOTIDE SEQUENCE</scope>
</reference>
<sequence>MADPVPPIPRNRINCSNDWETPASALDSATMLKPIQSTLRSPILFTNQPLGAALIKRIKAKTLMTELAANAET</sequence>
<evidence type="ECO:0000313" key="1">
    <source>
        <dbReference type="EMBL" id="CAB4755764.1"/>
    </source>
</evidence>
<protein>
    <submittedName>
        <fullName evidence="1">Unannotated protein</fullName>
    </submittedName>
</protein>
<dbReference type="EMBL" id="CAEZZD010000155">
    <property type="protein sequence ID" value="CAB4755764.1"/>
    <property type="molecule type" value="Genomic_DNA"/>
</dbReference>
<proteinExistence type="predicted"/>
<gene>
    <name evidence="1" type="ORF">UFOPK2824_00936</name>
</gene>
<accession>A0A6J6U9K5</accession>